<dbReference type="PANTHER" id="PTHR33116:SF78">
    <property type="entry name" value="OS12G0587133 PROTEIN"/>
    <property type="match status" value="1"/>
</dbReference>
<dbReference type="Pfam" id="PF13966">
    <property type="entry name" value="zf-RVT"/>
    <property type="match status" value="1"/>
</dbReference>
<dbReference type="Proteomes" id="UP000596661">
    <property type="component" value="Chromosome 4"/>
</dbReference>
<dbReference type="PANTHER" id="PTHR33116">
    <property type="entry name" value="REVERSE TRANSCRIPTASE ZINC-BINDING DOMAIN-CONTAINING PROTEIN-RELATED-RELATED"/>
    <property type="match status" value="1"/>
</dbReference>
<proteinExistence type="predicted"/>
<evidence type="ECO:0000313" key="3">
    <source>
        <dbReference type="Proteomes" id="UP000596661"/>
    </source>
</evidence>
<dbReference type="Gramene" id="evm.model.04.755">
    <property type="protein sequence ID" value="cds.evm.model.04.755"/>
    <property type="gene ID" value="evm.TU.04.755"/>
</dbReference>
<organism evidence="2 3">
    <name type="scientific">Cannabis sativa</name>
    <name type="common">Hemp</name>
    <name type="synonym">Marijuana</name>
    <dbReference type="NCBI Taxonomy" id="3483"/>
    <lineage>
        <taxon>Eukaryota</taxon>
        <taxon>Viridiplantae</taxon>
        <taxon>Streptophyta</taxon>
        <taxon>Embryophyta</taxon>
        <taxon>Tracheophyta</taxon>
        <taxon>Spermatophyta</taxon>
        <taxon>Magnoliopsida</taxon>
        <taxon>eudicotyledons</taxon>
        <taxon>Gunneridae</taxon>
        <taxon>Pentapetalae</taxon>
        <taxon>rosids</taxon>
        <taxon>fabids</taxon>
        <taxon>Rosales</taxon>
        <taxon>Cannabaceae</taxon>
        <taxon>Cannabis</taxon>
    </lineage>
</organism>
<dbReference type="AlphaFoldDB" id="A0A803PIM4"/>
<accession>A0A803PIM4</accession>
<protein>
    <recommendedName>
        <fullName evidence="1">Reverse transcriptase zinc-binding domain-containing protein</fullName>
    </recommendedName>
</protein>
<keyword evidence="3" id="KW-1185">Reference proteome</keyword>
<sequence>MAPQNSRSLLRTRDASILVYPTSITPGSSRPALGKRKMVPRTYWLLELNKDFNNVTSQQDKNGGNPYPNWLVNGFIEVLEDCGLYDLELNGYPFTWERRDGGLGGSSIDRALVFVIGLISANMRLTGCQVAINAPRLSHMLFADDSYVYCKANDNEASNVLQLLRVYEMASGQQVNYAKSSIFLSKNMSVDTRARLCEMLGMMAKFWWKSQSSARSKGVTWAQSLCTRVRRSIGRGHDVSILQDTWLPDLDNPYVTSESGLVNQRVSSLFLVGDLAWDFELVEDMFEARDRNLIVSIQLSATAVKDDWYWCREPSWFYTVKSAYKLLQEMSSASVNVENQARWKLLWQLDVPPKVHHFIWRAILGCLPTKSQLNTKHVNVDLMCPFGNFTSESIHHVLLQCGFAQSCWRVSGVNMAAGLGVDFSSWFFNVAETQSRVLACEAAIVGWKIWPARNDVLWNNKSCSAMEVVRSARVVLDQWKNAQSQKCGALLVNNINNVFERWRKPVFNTVKVNVD</sequence>
<name>A0A803PIM4_CANSA</name>
<evidence type="ECO:0000313" key="2">
    <source>
        <dbReference type="EnsemblPlants" id="cds.evm.model.04.755"/>
    </source>
</evidence>
<dbReference type="EnsemblPlants" id="evm.model.04.755">
    <property type="protein sequence ID" value="cds.evm.model.04.755"/>
    <property type="gene ID" value="evm.TU.04.755"/>
</dbReference>
<reference evidence="2" key="2">
    <citation type="submission" date="2021-03" db="UniProtKB">
        <authorList>
            <consortium name="EnsemblPlants"/>
        </authorList>
    </citation>
    <scope>IDENTIFICATION</scope>
</reference>
<dbReference type="EMBL" id="UZAU01000367">
    <property type="status" value="NOT_ANNOTATED_CDS"/>
    <property type="molecule type" value="Genomic_DNA"/>
</dbReference>
<reference evidence="2" key="1">
    <citation type="submission" date="2018-11" db="EMBL/GenBank/DDBJ databases">
        <authorList>
            <person name="Grassa J C."/>
        </authorList>
    </citation>
    <scope>NUCLEOTIDE SEQUENCE [LARGE SCALE GENOMIC DNA]</scope>
</reference>
<evidence type="ECO:0000259" key="1">
    <source>
        <dbReference type="Pfam" id="PF13966"/>
    </source>
</evidence>
<dbReference type="InterPro" id="IPR026960">
    <property type="entry name" value="RVT-Znf"/>
</dbReference>
<dbReference type="EMBL" id="UZAU01000366">
    <property type="status" value="NOT_ANNOTATED_CDS"/>
    <property type="molecule type" value="Genomic_DNA"/>
</dbReference>
<feature type="domain" description="Reverse transcriptase zinc-binding" evidence="1">
    <location>
        <begin position="318"/>
        <end position="408"/>
    </location>
</feature>